<organism evidence="2 3">
    <name type="scientific">Cyphellophora europaea (strain CBS 101466)</name>
    <name type="common">Phialophora europaea</name>
    <dbReference type="NCBI Taxonomy" id="1220924"/>
    <lineage>
        <taxon>Eukaryota</taxon>
        <taxon>Fungi</taxon>
        <taxon>Dikarya</taxon>
        <taxon>Ascomycota</taxon>
        <taxon>Pezizomycotina</taxon>
        <taxon>Eurotiomycetes</taxon>
        <taxon>Chaetothyriomycetidae</taxon>
        <taxon>Chaetothyriales</taxon>
        <taxon>Cyphellophoraceae</taxon>
        <taxon>Cyphellophora</taxon>
    </lineage>
</organism>
<evidence type="ECO:0000313" key="3">
    <source>
        <dbReference type="Proteomes" id="UP000030752"/>
    </source>
</evidence>
<evidence type="ECO:0000313" key="2">
    <source>
        <dbReference type="EMBL" id="ETN46005.1"/>
    </source>
</evidence>
<accession>W2SBM1</accession>
<dbReference type="GeneID" id="19967527"/>
<feature type="compositionally biased region" description="Polar residues" evidence="1">
    <location>
        <begin position="41"/>
        <end position="51"/>
    </location>
</feature>
<keyword evidence="3" id="KW-1185">Reference proteome</keyword>
<sequence>MAPNSPLKDKATTALKHNPSALGDPISIKSETTPSEHDLQGSGSPDTPTTPKDNEKKQQQQQQQRQAPKDSQRKGDGKSLKEVAEAANPSMLGDPVSLKAETSETQVTEGDRGALRDGEKKKGKGDSKL</sequence>
<reference evidence="2 3" key="1">
    <citation type="submission" date="2013-03" db="EMBL/GenBank/DDBJ databases">
        <title>The Genome Sequence of Phialophora europaea CBS 101466.</title>
        <authorList>
            <consortium name="The Broad Institute Genomics Platform"/>
            <person name="Cuomo C."/>
            <person name="de Hoog S."/>
            <person name="Gorbushina A."/>
            <person name="Walker B."/>
            <person name="Young S.K."/>
            <person name="Zeng Q."/>
            <person name="Gargeya S."/>
            <person name="Fitzgerald M."/>
            <person name="Haas B."/>
            <person name="Abouelleil A."/>
            <person name="Allen A.W."/>
            <person name="Alvarado L."/>
            <person name="Arachchi H.M."/>
            <person name="Berlin A.M."/>
            <person name="Chapman S.B."/>
            <person name="Gainer-Dewar J."/>
            <person name="Goldberg J."/>
            <person name="Griggs A."/>
            <person name="Gujja S."/>
            <person name="Hansen M."/>
            <person name="Howarth C."/>
            <person name="Imamovic A."/>
            <person name="Ireland A."/>
            <person name="Larimer J."/>
            <person name="McCowan C."/>
            <person name="Murphy C."/>
            <person name="Pearson M."/>
            <person name="Poon T.W."/>
            <person name="Priest M."/>
            <person name="Roberts A."/>
            <person name="Saif S."/>
            <person name="Shea T."/>
            <person name="Sisk P."/>
            <person name="Sykes S."/>
            <person name="Wortman J."/>
            <person name="Nusbaum C."/>
            <person name="Birren B."/>
        </authorList>
    </citation>
    <scope>NUCLEOTIDE SEQUENCE [LARGE SCALE GENOMIC DNA]</scope>
    <source>
        <strain evidence="2 3">CBS 101466</strain>
    </source>
</reference>
<dbReference type="HOGENOM" id="CLU_142357_0_0_1"/>
<dbReference type="Proteomes" id="UP000030752">
    <property type="component" value="Unassembled WGS sequence"/>
</dbReference>
<dbReference type="OrthoDB" id="5234213at2759"/>
<feature type="region of interest" description="Disordered" evidence="1">
    <location>
        <begin position="1"/>
        <end position="129"/>
    </location>
</feature>
<protein>
    <submittedName>
        <fullName evidence="2">Uncharacterized protein</fullName>
    </submittedName>
</protein>
<dbReference type="AlphaFoldDB" id="W2SBM1"/>
<feature type="compositionally biased region" description="Basic and acidic residues" evidence="1">
    <location>
        <begin position="109"/>
        <end position="129"/>
    </location>
</feature>
<proteinExistence type="predicted"/>
<dbReference type="InParanoid" id="W2SBM1"/>
<dbReference type="RefSeq" id="XP_008710717.1">
    <property type="nucleotide sequence ID" value="XM_008712495.1"/>
</dbReference>
<evidence type="ECO:0000256" key="1">
    <source>
        <dbReference type="SAM" id="MobiDB-lite"/>
    </source>
</evidence>
<name>W2SBM1_CYPE1</name>
<feature type="compositionally biased region" description="Basic and acidic residues" evidence="1">
    <location>
        <begin position="67"/>
        <end position="84"/>
    </location>
</feature>
<dbReference type="EMBL" id="KB822711">
    <property type="protein sequence ID" value="ETN46005.1"/>
    <property type="molecule type" value="Genomic_DNA"/>
</dbReference>
<gene>
    <name evidence="2" type="ORF">HMPREF1541_00188</name>
</gene>
<dbReference type="VEuPathDB" id="FungiDB:HMPREF1541_00188"/>